<protein>
    <recommendedName>
        <fullName evidence="3">DUF499 domain-containing protein</fullName>
    </recommendedName>
</protein>
<dbReference type="AlphaFoldDB" id="A0A2R7Y748"/>
<evidence type="ECO:0000313" key="1">
    <source>
        <dbReference type="EMBL" id="PUA33139.1"/>
    </source>
</evidence>
<evidence type="ECO:0000313" key="2">
    <source>
        <dbReference type="Proteomes" id="UP000244093"/>
    </source>
</evidence>
<reference evidence="1" key="1">
    <citation type="submission" date="2017-04" db="EMBL/GenBank/DDBJ databases">
        <authorList>
            <person name="Afonso C.L."/>
            <person name="Miller P.J."/>
            <person name="Scott M.A."/>
            <person name="Spackman E."/>
            <person name="Goraichik I."/>
            <person name="Dimitrov K.M."/>
            <person name="Suarez D.L."/>
            <person name="Swayne D.E."/>
        </authorList>
    </citation>
    <scope>NUCLEOTIDE SEQUENCE</scope>
    <source>
        <strain evidence="1">NZ3</strain>
    </source>
</reference>
<evidence type="ECO:0008006" key="3">
    <source>
        <dbReference type="Google" id="ProtNLM"/>
    </source>
</evidence>
<reference evidence="1" key="2">
    <citation type="journal article" date="2018" name="Syst. Appl. Microbiol.">
        <title>A new symbiotic nanoarchaeote (Candidatus Nanoclepta minutus) and its host (Zestosphaera tikiterensis gen. nov., sp. nov.) from a New Zealand hot spring.</title>
        <authorList>
            <person name="St John E."/>
            <person name="Liu Y."/>
            <person name="Podar M."/>
            <person name="Stott M.B."/>
            <person name="Meneghin J."/>
            <person name="Chen Z."/>
            <person name="Lagutin K."/>
            <person name="Mitchell K."/>
            <person name="Reysenbach A.L."/>
        </authorList>
    </citation>
    <scope>NUCLEOTIDE SEQUENCE [LARGE SCALE GENOMIC DNA]</scope>
    <source>
        <strain evidence="1">NZ3</strain>
    </source>
</reference>
<comment type="caution">
    <text evidence="1">The sequence shown here is derived from an EMBL/GenBank/DDBJ whole genome shotgun (WGS) entry which is preliminary data.</text>
</comment>
<sequence length="1051" mass="120543">MRILKDIIKSYKRVEELAEGRISPHVDVKYVYDYLFNSVRPPVDHEHYCNRSEFLSLTYPTPRMLEWTEVIIRVLAGVTTAKNVFVLPAYFGAGKSHFLAFLIHLISIYSECNGLGECVSKELKKYGIDIELPDLPDIPHVFLYHGAHAEAPPWSDVSQALPSKGRIREWISRRKPLLIVFDETGMYDDRFGKDFADYMQILSEAIVEAGVTHVLVVSYSLVGSYIPESYERLERISPIRVDLDVVKNIVEVFKRWANVHEEPDCYEVEVSLTSSLEKDTINDFCSRLKETYPFNPLTLRTLLMLAEESLAKATKIQLTRGLLQHMMKAIRNAVKREGKLVIHADLPEPQEVLIPPVEFSKFWTSLINLYKEDVDKLKVITSKHERMTLLSMFKHVFFTSFIGRLLPSKETYPDEIRLLLGNYDPAIDMIQLTNAKRSIDEGHYRVYKTGIGYLYMPVVGDINIVVKNVVDGYASEDGLKVVTNEVEQIAKSVPKFKYVVVAGWRDSDLKEGKLISFADYREVERFLADHADEPILLVDLRGLKIKPRSNLAIVKTQDVELKRLEEAGDILEFLSRFAITPEKLSEALTLLGRIKCAVDEVLNDVPRYFPDVTIVEEDFLKRILEDFIKARLNNIKSSTLSYIKKGVEMWLSRYSIGNKEFSGGLKQLRRYVNETSAEEIVKKVLNSSRNFVRFGDLWSQWLNSGELGYPLSFQDFVDIALNVCKDECQCVLREGNKYQWLSDKNICEYESPKDPRNAEVALAFINKNPNEDVIEKYLTELQAEHQEAGIRVFIEYSDYVTTRKVPLDQFLIKKTEWIYLRTARIVKEKVVKQFEISVNGLNKLYVEVSRGDPLTIEVSSNEVLMAVEVSLLDEVVKANLSENRKRAVAELKAPQNAGEYELKVSVIFEDNHKENRSIKVKVRGRVKEEKVKTVISESDEVVKMRVLSAKDIGYVLSRLKINKKLLENISEVELTSSVSGETTELNLSLSCKRIDESIMDNLARVVKALESLTETVEIEICFKTSMNLEKSFIDALKTRNVMWIVLEESEI</sequence>
<dbReference type="EMBL" id="NBVN01000002">
    <property type="protein sequence ID" value="PUA33139.1"/>
    <property type="molecule type" value="Genomic_DNA"/>
</dbReference>
<accession>A0A2R7Y748</accession>
<gene>
    <name evidence="1" type="ORF">B7O98_01495</name>
</gene>
<proteinExistence type="predicted"/>
<dbReference type="Proteomes" id="UP000244093">
    <property type="component" value="Unassembled WGS sequence"/>
</dbReference>
<name>A0A2R7Y748_9CREN</name>
<organism evidence="1 2">
    <name type="scientific">Zestosphaera tikiterensis</name>
    <dbReference type="NCBI Taxonomy" id="1973259"/>
    <lineage>
        <taxon>Archaea</taxon>
        <taxon>Thermoproteota</taxon>
        <taxon>Thermoprotei</taxon>
        <taxon>Desulfurococcales</taxon>
        <taxon>Desulfurococcaceae</taxon>
        <taxon>Zestosphaera</taxon>
    </lineage>
</organism>